<sequence length="320" mass="32736">MRYCLEGWEDGEPVQSWLESPNRWQTQAAERVILELAPGATITLQQQPRALTAARLGVGACIWDGALVMAAYLAAQPPGTFAGKRCVELGAGVGAAGLALAALGARVTLTDKPALLPLLRGNIARNWLAGSSTCVARSESPALQQAPRGRADVAALEWGAEGYLAQADRIAGGNPVDLVVACDCVYPDPDGPSPDAGHFVAALAALSFTCRPDPSNAEFLAFAPNRMALGKAMGAALLLLLVSGIAAEAKVEFTSKRRWLQEPAKPAAKAATKSAVAPAPGPVPGAKAAAKPAPGPALARGARPAAKPAAAPAEARRALV</sequence>
<keyword evidence="3" id="KW-1185">Reference proteome</keyword>
<gene>
    <name evidence="2" type="ORF">WJX81_001714</name>
</gene>
<dbReference type="InterPro" id="IPR019410">
    <property type="entry name" value="Methyltransf_16"/>
</dbReference>
<reference evidence="2 3" key="1">
    <citation type="journal article" date="2024" name="Nat. Commun.">
        <title>Phylogenomics reveals the evolutionary origins of lichenization in chlorophyte algae.</title>
        <authorList>
            <person name="Puginier C."/>
            <person name="Libourel C."/>
            <person name="Otte J."/>
            <person name="Skaloud P."/>
            <person name="Haon M."/>
            <person name="Grisel S."/>
            <person name="Petersen M."/>
            <person name="Berrin J.G."/>
            <person name="Delaux P.M."/>
            <person name="Dal Grande F."/>
            <person name="Keller J."/>
        </authorList>
    </citation>
    <scope>NUCLEOTIDE SEQUENCE [LARGE SCALE GENOMIC DNA]</scope>
    <source>
        <strain evidence="2 3">SAG 245.80</strain>
    </source>
</reference>
<comment type="caution">
    <text evidence="2">The sequence shown here is derived from an EMBL/GenBank/DDBJ whole genome shotgun (WGS) entry which is preliminary data.</text>
</comment>
<feature type="region of interest" description="Disordered" evidence="1">
    <location>
        <begin position="271"/>
        <end position="320"/>
    </location>
</feature>
<dbReference type="Pfam" id="PF10294">
    <property type="entry name" value="Methyltransf_16"/>
    <property type="match status" value="1"/>
</dbReference>
<name>A0AAW1SCZ5_9CHLO</name>
<proteinExistence type="predicted"/>
<dbReference type="Proteomes" id="UP001445335">
    <property type="component" value="Unassembled WGS sequence"/>
</dbReference>
<dbReference type="InterPro" id="IPR029063">
    <property type="entry name" value="SAM-dependent_MTases_sf"/>
</dbReference>
<evidence type="ECO:0000313" key="3">
    <source>
        <dbReference type="Proteomes" id="UP001445335"/>
    </source>
</evidence>
<dbReference type="Gene3D" id="3.40.50.150">
    <property type="entry name" value="Vaccinia Virus protein VP39"/>
    <property type="match status" value="1"/>
</dbReference>
<dbReference type="AlphaFoldDB" id="A0AAW1SCZ5"/>
<feature type="compositionally biased region" description="Low complexity" evidence="1">
    <location>
        <begin position="271"/>
        <end position="313"/>
    </location>
</feature>
<organism evidence="2 3">
    <name type="scientific">Elliptochloris bilobata</name>
    <dbReference type="NCBI Taxonomy" id="381761"/>
    <lineage>
        <taxon>Eukaryota</taxon>
        <taxon>Viridiplantae</taxon>
        <taxon>Chlorophyta</taxon>
        <taxon>core chlorophytes</taxon>
        <taxon>Trebouxiophyceae</taxon>
        <taxon>Trebouxiophyceae incertae sedis</taxon>
        <taxon>Elliptochloris clade</taxon>
        <taxon>Elliptochloris</taxon>
    </lineage>
</organism>
<dbReference type="EMBL" id="JALJOU010000004">
    <property type="protein sequence ID" value="KAK9844006.1"/>
    <property type="molecule type" value="Genomic_DNA"/>
</dbReference>
<dbReference type="PANTHER" id="PTHR14614:SF132">
    <property type="entry name" value="PROTEIN-LYSINE METHYLTRANSFERASE C42C1.13"/>
    <property type="match status" value="1"/>
</dbReference>
<dbReference type="SUPFAM" id="SSF53335">
    <property type="entry name" value="S-adenosyl-L-methionine-dependent methyltransferases"/>
    <property type="match status" value="1"/>
</dbReference>
<dbReference type="PANTHER" id="PTHR14614">
    <property type="entry name" value="HEPATOCELLULAR CARCINOMA-ASSOCIATED ANTIGEN"/>
    <property type="match status" value="1"/>
</dbReference>
<evidence type="ECO:0000313" key="2">
    <source>
        <dbReference type="EMBL" id="KAK9844006.1"/>
    </source>
</evidence>
<protein>
    <submittedName>
        <fullName evidence="2">Uncharacterized protein</fullName>
    </submittedName>
</protein>
<accession>A0AAW1SCZ5</accession>
<evidence type="ECO:0000256" key="1">
    <source>
        <dbReference type="SAM" id="MobiDB-lite"/>
    </source>
</evidence>